<comment type="caution">
    <text evidence="2">The sequence shown here is derived from an EMBL/GenBank/DDBJ whole genome shotgun (WGS) entry which is preliminary data.</text>
</comment>
<keyword evidence="1" id="KW-0812">Transmembrane</keyword>
<evidence type="ECO:0000256" key="1">
    <source>
        <dbReference type="SAM" id="Phobius"/>
    </source>
</evidence>
<protein>
    <recommendedName>
        <fullName evidence="4">DUF1682 domain-containing protein</fullName>
    </recommendedName>
</protein>
<gene>
    <name evidence="2" type="ORF">DYBT9623_02302</name>
</gene>
<evidence type="ECO:0000313" key="3">
    <source>
        <dbReference type="Proteomes" id="UP000679725"/>
    </source>
</evidence>
<proteinExistence type="predicted"/>
<evidence type="ECO:0008006" key="4">
    <source>
        <dbReference type="Google" id="ProtNLM"/>
    </source>
</evidence>
<accession>A0ABM8UPY5</accession>
<evidence type="ECO:0000313" key="2">
    <source>
        <dbReference type="EMBL" id="CAG5069566.1"/>
    </source>
</evidence>
<dbReference type="Proteomes" id="UP000679725">
    <property type="component" value="Unassembled WGS sequence"/>
</dbReference>
<keyword evidence="1" id="KW-0472">Membrane</keyword>
<feature type="transmembrane region" description="Helical" evidence="1">
    <location>
        <begin position="41"/>
        <end position="58"/>
    </location>
</feature>
<keyword evidence="1" id="KW-1133">Transmembrane helix</keyword>
<keyword evidence="3" id="KW-1185">Reference proteome</keyword>
<sequence>MNRRRLAFFFPLFALLAALLLGAVVRWLWNAILPALLDVNYITYWQAVGLLVLCRILFGNFGRPGGGPRNWGNWKNGSAEMPGGGARFGYWRNKWKEMTPEDRIRFKQEMRRRCGKPPENM</sequence>
<name>A0ABM8UPY5_9BACT</name>
<reference evidence="2 3" key="1">
    <citation type="submission" date="2021-04" db="EMBL/GenBank/DDBJ databases">
        <authorList>
            <person name="Rodrigo-Torres L."/>
            <person name="Arahal R. D."/>
            <person name="Lucena T."/>
        </authorList>
    </citation>
    <scope>NUCLEOTIDE SEQUENCE [LARGE SCALE GENOMIC DNA]</scope>
    <source>
        <strain evidence="2 3">CECT 9623</strain>
    </source>
</reference>
<organism evidence="2 3">
    <name type="scientific">Dyadobacter linearis</name>
    <dbReference type="NCBI Taxonomy" id="2823330"/>
    <lineage>
        <taxon>Bacteria</taxon>
        <taxon>Pseudomonadati</taxon>
        <taxon>Bacteroidota</taxon>
        <taxon>Cytophagia</taxon>
        <taxon>Cytophagales</taxon>
        <taxon>Spirosomataceae</taxon>
        <taxon>Dyadobacter</taxon>
    </lineage>
</organism>
<dbReference type="EMBL" id="CAJRAU010000003">
    <property type="protein sequence ID" value="CAG5069566.1"/>
    <property type="molecule type" value="Genomic_DNA"/>
</dbReference>